<dbReference type="SMART" id="SM00028">
    <property type="entry name" value="TPR"/>
    <property type="match status" value="3"/>
</dbReference>
<dbReference type="InterPro" id="IPR011990">
    <property type="entry name" value="TPR-like_helical_dom_sf"/>
</dbReference>
<accession>A0A7D9HRI9</accession>
<dbReference type="Pfam" id="PF13401">
    <property type="entry name" value="AAA_22"/>
    <property type="match status" value="1"/>
</dbReference>
<dbReference type="SUPFAM" id="SSF52540">
    <property type="entry name" value="P-loop containing nucleoside triphosphate hydrolases"/>
    <property type="match status" value="1"/>
</dbReference>
<dbReference type="Gene3D" id="1.25.40.10">
    <property type="entry name" value="Tetratricopeptide repeat domain"/>
    <property type="match status" value="1"/>
</dbReference>
<dbReference type="InterPro" id="IPR027417">
    <property type="entry name" value="P-loop_NTPase"/>
</dbReference>
<dbReference type="PROSITE" id="PS50005">
    <property type="entry name" value="TPR"/>
    <property type="match status" value="1"/>
</dbReference>
<dbReference type="InterPro" id="IPR003593">
    <property type="entry name" value="AAA+_ATPase"/>
</dbReference>
<dbReference type="Gene3D" id="3.40.50.300">
    <property type="entry name" value="P-loop containing nucleotide triphosphate hydrolases"/>
    <property type="match status" value="1"/>
</dbReference>
<dbReference type="GO" id="GO:0016887">
    <property type="term" value="F:ATP hydrolysis activity"/>
    <property type="evidence" value="ECO:0007669"/>
    <property type="project" value="InterPro"/>
</dbReference>
<dbReference type="EMBL" id="CACRXK020001608">
    <property type="protein sequence ID" value="CAB3990136.1"/>
    <property type="molecule type" value="Genomic_DNA"/>
</dbReference>
<keyword evidence="2" id="KW-1185">Reference proteome</keyword>
<evidence type="ECO:0000313" key="1">
    <source>
        <dbReference type="EMBL" id="CAB3990136.1"/>
    </source>
</evidence>
<dbReference type="Pfam" id="PF13424">
    <property type="entry name" value="TPR_12"/>
    <property type="match status" value="1"/>
</dbReference>
<proteinExistence type="predicted"/>
<dbReference type="SMART" id="SM00382">
    <property type="entry name" value="AAA"/>
    <property type="match status" value="1"/>
</dbReference>
<dbReference type="Proteomes" id="UP001152795">
    <property type="component" value="Unassembled WGS sequence"/>
</dbReference>
<dbReference type="CDD" id="cd00009">
    <property type="entry name" value="AAA"/>
    <property type="match status" value="1"/>
</dbReference>
<dbReference type="AlphaFoldDB" id="A0A7D9HRI9"/>
<dbReference type="InterPro" id="IPR019734">
    <property type="entry name" value="TPR_rpt"/>
</dbReference>
<organism evidence="1 2">
    <name type="scientific">Paramuricea clavata</name>
    <name type="common">Red gorgonian</name>
    <name type="synonym">Violescent sea-whip</name>
    <dbReference type="NCBI Taxonomy" id="317549"/>
    <lineage>
        <taxon>Eukaryota</taxon>
        <taxon>Metazoa</taxon>
        <taxon>Cnidaria</taxon>
        <taxon>Anthozoa</taxon>
        <taxon>Octocorallia</taxon>
        <taxon>Malacalcyonacea</taxon>
        <taxon>Plexauridae</taxon>
        <taxon>Paramuricea</taxon>
    </lineage>
</organism>
<comment type="caution">
    <text evidence="1">The sequence shown here is derived from an EMBL/GenBank/DDBJ whole genome shotgun (WGS) entry which is preliminary data.</text>
</comment>
<evidence type="ECO:0000313" key="2">
    <source>
        <dbReference type="Proteomes" id="UP001152795"/>
    </source>
</evidence>
<dbReference type="SUPFAM" id="SSF53167">
    <property type="entry name" value="Purine and uridine phosphorylases"/>
    <property type="match status" value="1"/>
</dbReference>
<sequence length="1077" mass="120120">MSSAAIFEKIEEIQEKKHTAAEIAKLKSMQLCPEPETEDVEPGPSAVAEISENTKPHEELEHISADKTVDVLLVTTDDEEFTLAHEILKGRQIVADNGPNQGQLCLGEIGKNKIALLKASPRETVRVDVLCAKTIQNLEPKAIVSVGVCSGTKENVHHLRDVLISSQVDFYNPVGEKSPKLAVHDCNLALITLFDQAGWYGPKPGVVDPERHVGQIVCAAQDMSNTAYKDEVGLLYPDAIGVDKQSGGLFASCKTSGVPWLSCKAITAWISGRENSGSHSSGAEVSISYVEHVLKKCYIPEKLKEFEKAIPKTVLPDMVPNFTGRDSECKEIVHSLTSKTKRIVTISGPPGFGKTSVAKAVCHHLKRQGLAVYYLSLIDVKSSKDFESELVNSFPPKAGDKRPPKSIDQVCRVLSGIPADVSIVLDNADYLFEQQTSHEVLNLLRKILDHCENVNLLCITRMNLDIVLRNSIQDYVSITIVPLDADSSAKLVKELLPEANASECSTIAKMSGHVPLAIKLFCGSIKDDGKNPTQFLDEFHHSSQNVFDLLDDPDLPSDERLKNVFDSSFVGLSQVEQEAFVSLSVFVGETFDEKAAVNIIDGAKTQARIALRGLKRKCLIASTKSTEENILSFHPLIKSFAVEKAKCDMKEVGRQAQIRFLRHYVQLCKDLNEEFLAGDSLTTFLKFEFDKKVILHCLVQGLSSKNVGEDILDVLAAADLFLDTMFYFGYALDYDDVYKLAVEKAKERRDVVATHQLLLGRLLFFISSSNKNRRQKANDLFDEAKKIEDENRLLISEEAKGKRMCYQGMFLLLSPDKDCTALAVETLERGINLLSSRNTMMLKALSSQVLAVYFRYIRNVEKSSHFHELAITICEDRRYLQAFLLFINEVGCLEAMETEFQATRSQPALVLAFTLLIGCLGRRYDMTDTLERLAVVVSEMEKDTEEKAKQDSSYFPMLYYICRTLLKLRKPEKAYSALESALENARAEYGEEHEQTAKILYSMAIEKSKVKDHHSALCLYRQALKIREKLGGKVVSSYHKIGLTLTELKDYQGALQAHEKALRLSLELVRKQNPVGI</sequence>
<gene>
    <name evidence="1" type="ORF">PACLA_8A074904</name>
</gene>
<dbReference type="InterPro" id="IPR049945">
    <property type="entry name" value="AAA_22"/>
</dbReference>
<dbReference type="InterPro" id="IPR035994">
    <property type="entry name" value="Nucleoside_phosphorylase_sf"/>
</dbReference>
<reference evidence="1" key="1">
    <citation type="submission" date="2020-04" db="EMBL/GenBank/DDBJ databases">
        <authorList>
            <person name="Alioto T."/>
            <person name="Alioto T."/>
            <person name="Gomez Garrido J."/>
        </authorList>
    </citation>
    <scope>NUCLEOTIDE SEQUENCE</scope>
    <source>
        <strain evidence="1">A484AB</strain>
    </source>
</reference>
<dbReference type="PANTHER" id="PTHR47691:SF3">
    <property type="entry name" value="HTH-TYPE TRANSCRIPTIONAL REGULATOR RV0890C-RELATED"/>
    <property type="match status" value="1"/>
</dbReference>
<dbReference type="OrthoDB" id="6125577at2759"/>
<dbReference type="SUPFAM" id="SSF48452">
    <property type="entry name" value="TPR-like"/>
    <property type="match status" value="1"/>
</dbReference>
<protein>
    <submittedName>
        <fullName evidence="1">WD repeat-containing alr2800</fullName>
    </submittedName>
</protein>
<name>A0A7D9HRI9_PARCT</name>
<dbReference type="Gene3D" id="3.40.50.1580">
    <property type="entry name" value="Nucleoside phosphorylase domain"/>
    <property type="match status" value="1"/>
</dbReference>
<dbReference type="PANTHER" id="PTHR47691">
    <property type="entry name" value="REGULATOR-RELATED"/>
    <property type="match status" value="1"/>
</dbReference>
<dbReference type="GO" id="GO:0009116">
    <property type="term" value="P:nucleoside metabolic process"/>
    <property type="evidence" value="ECO:0007669"/>
    <property type="project" value="InterPro"/>
</dbReference>